<dbReference type="PANTHER" id="PTHR11955">
    <property type="entry name" value="FATTY ACID BINDING PROTEIN"/>
    <property type="match status" value="1"/>
</dbReference>
<dbReference type="CDD" id="cd00742">
    <property type="entry name" value="FABP"/>
    <property type="match status" value="1"/>
</dbReference>
<proteinExistence type="inferred from homology"/>
<keyword evidence="6" id="KW-0813">Transport</keyword>
<dbReference type="Proteomes" id="UP000198287">
    <property type="component" value="Unassembled WGS sequence"/>
</dbReference>
<dbReference type="InterPro" id="IPR031259">
    <property type="entry name" value="ILBP"/>
</dbReference>
<sequence>MKFEIKSGNISARNTQIGLNSKRNFMFIASSSYPSIHPSIHSTDIIFIIAFIAVLIVVIIMSITGRYELDTSDNFDSYLKAAGLNIAKRAAAAAARPTVEISEADGVYTIKTLSVFKNTTITFKLGEEFDEETADGRTAKTTITLEGNKLTQTQKIDPDESTTVREFTDAGMTATFTCKDAVATRTYKRAA</sequence>
<feature type="transmembrane region" description="Helical" evidence="7">
    <location>
        <begin position="45"/>
        <end position="63"/>
    </location>
</feature>
<evidence type="ECO:0000259" key="8">
    <source>
        <dbReference type="PROSITE" id="PS00214"/>
    </source>
</evidence>
<gene>
    <name evidence="9" type="ORF">Fcan01_09049</name>
</gene>
<dbReference type="PROSITE" id="PS00214">
    <property type="entry name" value="FABP"/>
    <property type="match status" value="1"/>
</dbReference>
<keyword evidence="10" id="KW-1185">Reference proteome</keyword>
<evidence type="ECO:0000313" key="10">
    <source>
        <dbReference type="Proteomes" id="UP000198287"/>
    </source>
</evidence>
<dbReference type="Pfam" id="PF00061">
    <property type="entry name" value="Lipocalin"/>
    <property type="match status" value="1"/>
</dbReference>
<dbReference type="OMA" id="LTAKCIM"/>
<feature type="domain" description="Cytosolic fatty-acid binding proteins" evidence="8">
    <location>
        <begin position="65"/>
        <end position="82"/>
    </location>
</feature>
<reference evidence="9 10" key="1">
    <citation type="submission" date="2015-12" db="EMBL/GenBank/DDBJ databases">
        <title>The genome of Folsomia candida.</title>
        <authorList>
            <person name="Faddeeva A."/>
            <person name="Derks M.F."/>
            <person name="Anvar Y."/>
            <person name="Smit S."/>
            <person name="Van Straalen N."/>
            <person name="Roelofs D."/>
        </authorList>
    </citation>
    <scope>NUCLEOTIDE SEQUENCE [LARGE SCALE GENOMIC DNA]</scope>
    <source>
        <strain evidence="9 10">VU population</strain>
        <tissue evidence="9">Whole body</tissue>
    </source>
</reference>
<dbReference type="OrthoDB" id="354351at2759"/>
<evidence type="ECO:0000256" key="2">
    <source>
        <dbReference type="ARBA" id="ARBA00023121"/>
    </source>
</evidence>
<comment type="similarity">
    <text evidence="1 6">Belongs to the calycin superfamily. Fatty-acid binding protein (FABP) family.</text>
</comment>
<evidence type="ECO:0000256" key="1">
    <source>
        <dbReference type="ARBA" id="ARBA00008390"/>
    </source>
</evidence>
<evidence type="ECO:0000313" key="9">
    <source>
        <dbReference type="EMBL" id="OXA56306.1"/>
    </source>
</evidence>
<evidence type="ECO:0000256" key="4">
    <source>
        <dbReference type="ARBA" id="ARBA00072951"/>
    </source>
</evidence>
<keyword evidence="7" id="KW-1133">Transmembrane helix</keyword>
<evidence type="ECO:0000256" key="7">
    <source>
        <dbReference type="SAM" id="Phobius"/>
    </source>
</evidence>
<evidence type="ECO:0000256" key="5">
    <source>
        <dbReference type="ARBA" id="ARBA00081149"/>
    </source>
</evidence>
<comment type="function">
    <text evidence="3">Binds fatty acids in a 1:1 molar ratio.</text>
</comment>
<dbReference type="InterPro" id="IPR012674">
    <property type="entry name" value="Calycin"/>
</dbReference>
<evidence type="ECO:0000256" key="3">
    <source>
        <dbReference type="ARBA" id="ARBA00057009"/>
    </source>
</evidence>
<evidence type="ECO:0000256" key="6">
    <source>
        <dbReference type="RuleBase" id="RU003696"/>
    </source>
</evidence>
<dbReference type="FunFam" id="2.40.128.20:FF:000001">
    <property type="entry name" value="Fatty acid-binding protein, adipocyte"/>
    <property type="match status" value="1"/>
</dbReference>
<dbReference type="InterPro" id="IPR000463">
    <property type="entry name" value="Fatty_acid-bd"/>
</dbReference>
<dbReference type="InterPro" id="IPR000566">
    <property type="entry name" value="Lipocln_cytosolic_FA-bd_dom"/>
</dbReference>
<organism evidence="9 10">
    <name type="scientific">Folsomia candida</name>
    <name type="common">Springtail</name>
    <dbReference type="NCBI Taxonomy" id="158441"/>
    <lineage>
        <taxon>Eukaryota</taxon>
        <taxon>Metazoa</taxon>
        <taxon>Ecdysozoa</taxon>
        <taxon>Arthropoda</taxon>
        <taxon>Hexapoda</taxon>
        <taxon>Collembola</taxon>
        <taxon>Entomobryomorpha</taxon>
        <taxon>Isotomoidea</taxon>
        <taxon>Isotomidae</taxon>
        <taxon>Proisotominae</taxon>
        <taxon>Folsomia</taxon>
    </lineage>
</organism>
<keyword evidence="7" id="KW-0812">Transmembrane</keyword>
<keyword evidence="2" id="KW-0446">Lipid-binding</keyword>
<dbReference type="SUPFAM" id="SSF50814">
    <property type="entry name" value="Lipocalins"/>
    <property type="match status" value="1"/>
</dbReference>
<keyword evidence="7" id="KW-0472">Membrane</keyword>
<dbReference type="Gene3D" id="2.40.128.20">
    <property type="match status" value="1"/>
</dbReference>
<protein>
    <recommendedName>
        <fullName evidence="4">Fatty acid-binding protein, muscle</fullName>
    </recommendedName>
    <alternativeName>
        <fullName evidence="5">M-FABP</fullName>
    </alternativeName>
</protein>
<comment type="caution">
    <text evidence="9">The sequence shown here is derived from an EMBL/GenBank/DDBJ whole genome shotgun (WGS) entry which is preliminary data.</text>
</comment>
<dbReference type="EMBL" id="LNIX01000004">
    <property type="protein sequence ID" value="OXA56306.1"/>
    <property type="molecule type" value="Genomic_DNA"/>
</dbReference>
<name>A0A226EID0_FOLCA</name>
<dbReference type="AlphaFoldDB" id="A0A226EID0"/>
<accession>A0A226EID0</accession>
<dbReference type="PRINTS" id="PR00178">
    <property type="entry name" value="FATTYACIDBP"/>
</dbReference>
<dbReference type="GO" id="GO:0005504">
    <property type="term" value="F:fatty acid binding"/>
    <property type="evidence" value="ECO:0007669"/>
    <property type="project" value="UniProtKB-ARBA"/>
</dbReference>